<comment type="caution">
    <text evidence="3">The sequence shown here is derived from an EMBL/GenBank/DDBJ whole genome shotgun (WGS) entry which is preliminary data.</text>
</comment>
<dbReference type="EMBL" id="PYBW01000047">
    <property type="protein sequence ID" value="PYC78831.1"/>
    <property type="molecule type" value="Genomic_DNA"/>
</dbReference>
<dbReference type="InterPro" id="IPR023213">
    <property type="entry name" value="CAT-like_dom_sf"/>
</dbReference>
<evidence type="ECO:0000313" key="3">
    <source>
        <dbReference type="EMBL" id="PYC78831.1"/>
    </source>
</evidence>
<feature type="region of interest" description="Disordered" evidence="1">
    <location>
        <begin position="1"/>
        <end position="36"/>
    </location>
</feature>
<feature type="domain" description="Condensation" evidence="2">
    <location>
        <begin position="45"/>
        <end position="371"/>
    </location>
</feature>
<dbReference type="AlphaFoldDB" id="A0A2V4N3X8"/>
<dbReference type="Pfam" id="PF00668">
    <property type="entry name" value="Condensation"/>
    <property type="match status" value="1"/>
</dbReference>
<dbReference type="Proteomes" id="UP000248039">
    <property type="component" value="Unassembled WGS sequence"/>
</dbReference>
<accession>A0A2V4N3X8</accession>
<dbReference type="GO" id="GO:0031177">
    <property type="term" value="F:phosphopantetheine binding"/>
    <property type="evidence" value="ECO:0007669"/>
    <property type="project" value="TreeGrafter"/>
</dbReference>
<dbReference type="Gene3D" id="3.30.559.10">
    <property type="entry name" value="Chloramphenicol acetyltransferase-like domain"/>
    <property type="match status" value="1"/>
</dbReference>
<dbReference type="InterPro" id="IPR001242">
    <property type="entry name" value="Condensation_dom"/>
</dbReference>
<feature type="compositionally biased region" description="Basic and acidic residues" evidence="1">
    <location>
        <begin position="1"/>
        <end position="12"/>
    </location>
</feature>
<proteinExistence type="predicted"/>
<dbReference type="PANTHER" id="PTHR45527">
    <property type="entry name" value="NONRIBOSOMAL PEPTIDE SYNTHETASE"/>
    <property type="match status" value="1"/>
</dbReference>
<dbReference type="GO" id="GO:0008610">
    <property type="term" value="P:lipid biosynthetic process"/>
    <property type="evidence" value="ECO:0007669"/>
    <property type="project" value="UniProtKB-ARBA"/>
</dbReference>
<dbReference type="Gene3D" id="3.30.559.30">
    <property type="entry name" value="Nonribosomal peptide synthetase, condensation domain"/>
    <property type="match status" value="1"/>
</dbReference>
<evidence type="ECO:0000259" key="2">
    <source>
        <dbReference type="Pfam" id="PF00668"/>
    </source>
</evidence>
<evidence type="ECO:0000313" key="4">
    <source>
        <dbReference type="Proteomes" id="UP000248039"/>
    </source>
</evidence>
<feature type="region of interest" description="Disordered" evidence="1">
    <location>
        <begin position="186"/>
        <end position="207"/>
    </location>
</feature>
<dbReference type="GO" id="GO:0044550">
    <property type="term" value="P:secondary metabolite biosynthetic process"/>
    <property type="evidence" value="ECO:0007669"/>
    <property type="project" value="TreeGrafter"/>
</dbReference>
<protein>
    <recommendedName>
        <fullName evidence="2">Condensation domain-containing protein</fullName>
    </recommendedName>
</protein>
<evidence type="ECO:0000256" key="1">
    <source>
        <dbReference type="SAM" id="MobiDB-lite"/>
    </source>
</evidence>
<keyword evidence="4" id="KW-1185">Reference proteome</keyword>
<organism evidence="3 4">
    <name type="scientific">Streptomyces tateyamensis</name>
    <dbReference type="NCBI Taxonomy" id="565073"/>
    <lineage>
        <taxon>Bacteria</taxon>
        <taxon>Bacillati</taxon>
        <taxon>Actinomycetota</taxon>
        <taxon>Actinomycetes</taxon>
        <taxon>Kitasatosporales</taxon>
        <taxon>Streptomycetaceae</taxon>
        <taxon>Streptomyces</taxon>
    </lineage>
</organism>
<gene>
    <name evidence="3" type="ORF">C7C46_15040</name>
</gene>
<reference evidence="3 4" key="1">
    <citation type="submission" date="2018-03" db="EMBL/GenBank/DDBJ databases">
        <title>Bioinformatic expansion and discovery of thiopeptide antibiotics.</title>
        <authorList>
            <person name="Schwalen C.J."/>
            <person name="Hudson G.A."/>
            <person name="Mitchell D.A."/>
        </authorList>
    </citation>
    <scope>NUCLEOTIDE SEQUENCE [LARGE SCALE GENOMIC DNA]</scope>
    <source>
        <strain evidence="3 4">ATCC 21389</strain>
    </source>
</reference>
<dbReference type="PANTHER" id="PTHR45527:SF1">
    <property type="entry name" value="FATTY ACID SYNTHASE"/>
    <property type="match status" value="1"/>
</dbReference>
<name>A0A2V4N3X8_9ACTN</name>
<sequence length="536" mass="57741">MAGRGPGRDHRGPAPVTPHLVRYRSDGPGGSGPLTLGQDNMIRCMLNDAPEAINKQAVWPVPPGTTVAAALDALRALAERHPALRTVFPGDHFTEQVELAEGEFTVAVVPVPDGDDPDRLGEELGRKGRAQAFEPATDFPLRLTLLTSGDRPVRLVVVVSHAQLDGSATALLFRDWLLLAAGRPLPESDSPSPRELAAQERSTAGQRRARGALRRWERILREDPVTVFADDRVEPSDGLLPALLVRSATAGQALERAVRRTGASPSTLLLAAYAALVAHLADQRTLVVATLSANRNRAVLAGHVGTLAQDALLSVRVPLDDPAAGFDALLRHAQAAALAGYWHATFDAQQLWGLIDRVAHERGARYVRHMVLNDLSSTVPDEAVARYQAPTADPEFVWLPPESAATRIMLDVWRLRGEVALSLRLDPQLFPREQGEQLARALLHLIEVAGERDFLLAELPQLTGLPRARRDRPGWRLVAGSWVELEAVAALVRSALDLAAEVSFANGELTATMELPPGSALTPVEAHAAVVAALPR</sequence>
<feature type="non-terminal residue" evidence="3">
    <location>
        <position position="536"/>
    </location>
</feature>
<dbReference type="SUPFAM" id="SSF52777">
    <property type="entry name" value="CoA-dependent acyltransferases"/>
    <property type="match status" value="2"/>
</dbReference>
<dbReference type="GO" id="GO:0005737">
    <property type="term" value="C:cytoplasm"/>
    <property type="evidence" value="ECO:0007669"/>
    <property type="project" value="TreeGrafter"/>
</dbReference>
<dbReference type="GO" id="GO:0003824">
    <property type="term" value="F:catalytic activity"/>
    <property type="evidence" value="ECO:0007669"/>
    <property type="project" value="InterPro"/>
</dbReference>
<dbReference type="GO" id="GO:0043041">
    <property type="term" value="P:amino acid activation for nonribosomal peptide biosynthetic process"/>
    <property type="evidence" value="ECO:0007669"/>
    <property type="project" value="TreeGrafter"/>
</dbReference>